<dbReference type="OrthoDB" id="186919at2"/>
<dbReference type="Pfam" id="PF14257">
    <property type="entry name" value="DUF4349"/>
    <property type="match status" value="1"/>
</dbReference>
<keyword evidence="1" id="KW-0175">Coiled coil</keyword>
<dbReference type="PROSITE" id="PS51257">
    <property type="entry name" value="PROKAR_LIPOPROTEIN"/>
    <property type="match status" value="1"/>
</dbReference>
<dbReference type="RefSeq" id="WP_141959062.1">
    <property type="nucleotide sequence ID" value="NZ_VFOZ01000001.1"/>
</dbReference>
<feature type="region of interest" description="Disordered" evidence="2">
    <location>
        <begin position="24"/>
        <end position="48"/>
    </location>
</feature>
<evidence type="ECO:0000256" key="2">
    <source>
        <dbReference type="SAM" id="MobiDB-lite"/>
    </source>
</evidence>
<feature type="transmembrane region" description="Helical" evidence="3">
    <location>
        <begin position="251"/>
        <end position="273"/>
    </location>
</feature>
<keyword evidence="3" id="KW-0472">Membrane</keyword>
<evidence type="ECO:0000256" key="3">
    <source>
        <dbReference type="SAM" id="Phobius"/>
    </source>
</evidence>
<feature type="signal peptide" evidence="4">
    <location>
        <begin position="1"/>
        <end position="23"/>
    </location>
</feature>
<protein>
    <submittedName>
        <fullName evidence="6">Uncharacterized protein DUF4349</fullName>
    </submittedName>
</protein>
<keyword evidence="7" id="KW-1185">Reference proteome</keyword>
<name>A0A543CS52_9ACTN</name>
<evidence type="ECO:0000256" key="4">
    <source>
        <dbReference type="SAM" id="SignalP"/>
    </source>
</evidence>
<dbReference type="EMBL" id="VFOZ01000001">
    <property type="protein sequence ID" value="TQL99914.1"/>
    <property type="molecule type" value="Genomic_DNA"/>
</dbReference>
<evidence type="ECO:0000256" key="1">
    <source>
        <dbReference type="SAM" id="Coils"/>
    </source>
</evidence>
<evidence type="ECO:0000313" key="7">
    <source>
        <dbReference type="Proteomes" id="UP000316096"/>
    </source>
</evidence>
<keyword evidence="4" id="KW-0732">Signal</keyword>
<organism evidence="6 7">
    <name type="scientific">Actinoallomurus bryophytorum</name>
    <dbReference type="NCBI Taxonomy" id="1490222"/>
    <lineage>
        <taxon>Bacteria</taxon>
        <taxon>Bacillati</taxon>
        <taxon>Actinomycetota</taxon>
        <taxon>Actinomycetes</taxon>
        <taxon>Streptosporangiales</taxon>
        <taxon>Thermomonosporaceae</taxon>
        <taxon>Actinoallomurus</taxon>
    </lineage>
</organism>
<evidence type="ECO:0000313" key="6">
    <source>
        <dbReference type="EMBL" id="TQL99914.1"/>
    </source>
</evidence>
<evidence type="ECO:0000259" key="5">
    <source>
        <dbReference type="Pfam" id="PF14257"/>
    </source>
</evidence>
<comment type="caution">
    <text evidence="6">The sequence shown here is derived from an EMBL/GenBank/DDBJ whole genome shotgun (WGS) entry which is preliminary data.</text>
</comment>
<dbReference type="Proteomes" id="UP000316096">
    <property type="component" value="Unassembled WGS sequence"/>
</dbReference>
<proteinExistence type="predicted"/>
<keyword evidence="3" id="KW-1133">Transmembrane helix</keyword>
<reference evidence="6 7" key="1">
    <citation type="submission" date="2019-06" db="EMBL/GenBank/DDBJ databases">
        <title>Sequencing the genomes of 1000 actinobacteria strains.</title>
        <authorList>
            <person name="Klenk H.-P."/>
        </authorList>
    </citation>
    <scope>NUCLEOTIDE SEQUENCE [LARGE SCALE GENOMIC DNA]</scope>
    <source>
        <strain evidence="6 7">DSM 102200</strain>
    </source>
</reference>
<feature type="coiled-coil region" evidence="1">
    <location>
        <begin position="177"/>
        <end position="204"/>
    </location>
</feature>
<gene>
    <name evidence="6" type="ORF">FB559_5615</name>
</gene>
<accession>A0A543CS52</accession>
<dbReference type="InterPro" id="IPR025645">
    <property type="entry name" value="DUF4349"/>
</dbReference>
<keyword evidence="3" id="KW-0812">Transmembrane</keyword>
<feature type="domain" description="DUF4349" evidence="5">
    <location>
        <begin position="59"/>
        <end position="270"/>
    </location>
</feature>
<feature type="chain" id="PRO_5039531341" evidence="4">
    <location>
        <begin position="24"/>
        <end position="284"/>
    </location>
</feature>
<sequence>MRPFIVLLAATLVVLTGCSGQGAGNSSSASGGGVAAPGPKVAPGDDRAGTASVRLAPAQAIVYTADLTVRAGNVARSAAEAKSIVTAAGGYVGNENAVEDPGSRPSATLTFKIPSARYQGVLDQLGSSRIGGRVSLRQQASDVTQEVADVTSRVKSAKATLASFRKLLGKAESVDDIVQLEQEISTREADLESLQARQKSLSEQTSYATVTLRLEGTAVTHHGHKKAGGFAGGISTGWHAFTAFLGGLTLVLGWALPFLGLAALIGLPTWWIVRRRRSTPSNAG</sequence>
<dbReference type="AlphaFoldDB" id="A0A543CS52"/>